<accession>A0A8J4BN85</accession>
<organism evidence="8 9">
    <name type="scientific">Volvox africanus</name>
    <dbReference type="NCBI Taxonomy" id="51714"/>
    <lineage>
        <taxon>Eukaryota</taxon>
        <taxon>Viridiplantae</taxon>
        <taxon>Chlorophyta</taxon>
        <taxon>core chlorophytes</taxon>
        <taxon>Chlorophyceae</taxon>
        <taxon>CS clade</taxon>
        <taxon>Chlamydomonadales</taxon>
        <taxon>Volvocaceae</taxon>
        <taxon>Volvox</taxon>
    </lineage>
</organism>
<dbReference type="EC" id="2.1.1.348" evidence="1"/>
<evidence type="ECO:0000256" key="7">
    <source>
        <dbReference type="SAM" id="MobiDB-lite"/>
    </source>
</evidence>
<evidence type="ECO:0000313" key="9">
    <source>
        <dbReference type="Proteomes" id="UP000747399"/>
    </source>
</evidence>
<dbReference type="Proteomes" id="UP000747399">
    <property type="component" value="Unassembled WGS sequence"/>
</dbReference>
<dbReference type="AlphaFoldDB" id="A0A8J4BN85"/>
<evidence type="ECO:0000256" key="2">
    <source>
        <dbReference type="ARBA" id="ARBA00022603"/>
    </source>
</evidence>
<keyword evidence="2" id="KW-0489">Methyltransferase</keyword>
<name>A0A8J4BN85_9CHLO</name>
<reference evidence="8" key="1">
    <citation type="journal article" date="2021" name="Proc. Natl. Acad. Sci. U.S.A.">
        <title>Three genomes in the algal genus Volvox reveal the fate of a haploid sex-determining region after a transition to homothallism.</title>
        <authorList>
            <person name="Yamamoto K."/>
            <person name="Hamaji T."/>
            <person name="Kawai-Toyooka H."/>
            <person name="Matsuzaki R."/>
            <person name="Takahashi F."/>
            <person name="Nishimura Y."/>
            <person name="Kawachi M."/>
            <person name="Noguchi H."/>
            <person name="Minakuchi Y."/>
            <person name="Umen J.G."/>
            <person name="Toyoda A."/>
            <person name="Nozaki H."/>
        </authorList>
    </citation>
    <scope>NUCLEOTIDE SEQUENCE</scope>
    <source>
        <strain evidence="8">NIES-3780</strain>
    </source>
</reference>
<evidence type="ECO:0000256" key="6">
    <source>
        <dbReference type="PROSITE-ProRule" id="PRU00489"/>
    </source>
</evidence>
<comment type="caution">
    <text evidence="8">The sequence shown here is derived from an EMBL/GenBank/DDBJ whole genome shotgun (WGS) entry which is preliminary data.</text>
</comment>
<evidence type="ECO:0000256" key="3">
    <source>
        <dbReference type="ARBA" id="ARBA00022679"/>
    </source>
</evidence>
<dbReference type="GO" id="GO:0005634">
    <property type="term" value="C:nucleus"/>
    <property type="evidence" value="ECO:0007669"/>
    <property type="project" value="TreeGrafter"/>
</dbReference>
<dbReference type="PANTHER" id="PTHR12829:SF7">
    <property type="entry name" value="N6-ADENOSINE-METHYLTRANSFERASE CATALYTIC SUBUNIT"/>
    <property type="match status" value="1"/>
</dbReference>
<comment type="similarity">
    <text evidence="6">Belongs to the MT-A70-like family.</text>
</comment>
<dbReference type="GO" id="GO:0032259">
    <property type="term" value="P:methylation"/>
    <property type="evidence" value="ECO:0007669"/>
    <property type="project" value="UniProtKB-KW"/>
</dbReference>
<keyword evidence="9" id="KW-1185">Reference proteome</keyword>
<feature type="compositionally biased region" description="Low complexity" evidence="7">
    <location>
        <begin position="500"/>
        <end position="524"/>
    </location>
</feature>
<dbReference type="PANTHER" id="PTHR12829">
    <property type="entry name" value="N6-ADENOSINE-METHYLTRANSFERASE"/>
    <property type="match status" value="1"/>
</dbReference>
<keyword evidence="3" id="KW-0808">Transferase</keyword>
<protein>
    <recommendedName>
        <fullName evidence="1">mRNA m(6)A methyltransferase</fullName>
        <ecNumber evidence="1">2.1.1.348</ecNumber>
    </recommendedName>
</protein>
<dbReference type="EMBL" id="BNCO01000049">
    <property type="protein sequence ID" value="GIL62063.1"/>
    <property type="molecule type" value="Genomic_DNA"/>
</dbReference>
<dbReference type="PROSITE" id="PS51143">
    <property type="entry name" value="MT_A70"/>
    <property type="match status" value="1"/>
</dbReference>
<feature type="compositionally biased region" description="Low complexity" evidence="7">
    <location>
        <begin position="416"/>
        <end position="434"/>
    </location>
</feature>
<evidence type="ECO:0000256" key="5">
    <source>
        <dbReference type="ARBA" id="ARBA00048957"/>
    </source>
</evidence>
<comment type="catalytic activity">
    <reaction evidence="5">
        <text>an adenosine in mRNA + S-adenosyl-L-methionine = an N(6)-methyladenosine in mRNA + S-adenosyl-L-homocysteine + H(+)</text>
        <dbReference type="Rhea" id="RHEA:55584"/>
        <dbReference type="Rhea" id="RHEA-COMP:12414"/>
        <dbReference type="Rhea" id="RHEA-COMP:12417"/>
        <dbReference type="ChEBI" id="CHEBI:15378"/>
        <dbReference type="ChEBI" id="CHEBI:57856"/>
        <dbReference type="ChEBI" id="CHEBI:59789"/>
        <dbReference type="ChEBI" id="CHEBI:74411"/>
        <dbReference type="ChEBI" id="CHEBI:74449"/>
        <dbReference type="EC" id="2.1.1.348"/>
    </reaction>
</comment>
<gene>
    <name evidence="8" type="ORF">Vafri_16375</name>
</gene>
<evidence type="ECO:0000256" key="4">
    <source>
        <dbReference type="ARBA" id="ARBA00022691"/>
    </source>
</evidence>
<evidence type="ECO:0000313" key="8">
    <source>
        <dbReference type="EMBL" id="GIL62063.1"/>
    </source>
</evidence>
<proteinExistence type="inferred from homology"/>
<dbReference type="InterPro" id="IPR007757">
    <property type="entry name" value="MT-A70-like"/>
</dbReference>
<dbReference type="InterPro" id="IPR029063">
    <property type="entry name" value="SAM-dependent_MTases_sf"/>
</dbReference>
<dbReference type="GO" id="GO:0001734">
    <property type="term" value="F:mRNA m(6)A methyltransferase activity"/>
    <property type="evidence" value="ECO:0007669"/>
    <property type="project" value="UniProtKB-EC"/>
</dbReference>
<evidence type="ECO:0000256" key="1">
    <source>
        <dbReference type="ARBA" id="ARBA00012160"/>
    </source>
</evidence>
<dbReference type="SUPFAM" id="SSF53335">
    <property type="entry name" value="S-adenosyl-L-methionine-dependent methyltransferases"/>
    <property type="match status" value="1"/>
</dbReference>
<keyword evidence="4" id="KW-0949">S-adenosyl-L-methionine</keyword>
<dbReference type="GO" id="GO:0036396">
    <property type="term" value="C:RNA N6-methyladenosine methyltransferase complex"/>
    <property type="evidence" value="ECO:0007669"/>
    <property type="project" value="TreeGrafter"/>
</dbReference>
<feature type="region of interest" description="Disordered" evidence="7">
    <location>
        <begin position="416"/>
        <end position="577"/>
    </location>
</feature>
<sequence length="677" mass="69575">MEAETAAEAMALAIPDAQRVGVAEALLVLPESDAELSWQQISRGDLLLEVSKYRDAIRDIAGRLRELGDVSLPAVEEDLLLQNCSAVGGLPAVTAGPEDDLDDSEFLQLGDEGLDYTLGNVDDVDPSEWQVPPHCVPIHANVTTFDWPSLYQHCQFDVVMMDPPWQLATANPTRGVALGYSQLTDDHIASLPVPQLQRNGGFLFVWVINAKYKWTLDLFDKWGYRLVDEVVWVKMTVNRRLAKSHGYYLQHAKEVCLVAKCGNPPALAGADGGVGSDIIFSERRGQSQKPEEIYELIEQLVPNGRYLEIFARKNNLRDYWVSIGNEVTGTGLPDEDMRALKELNCIPGAVYGKTGGGGGGGAGGGAGRSASTGSGAVAATDAGAGLAPAAAAPMVRAASTDSMGAVATGGGGTIRASSCGPAPSSGAGPAARARPPGPSSVQAQVNGGGVFAAAQPCPSLPRRPPEVHGRQGAAGSATLAQHQPPHVPYRHHPLPPQPSPHQQQQQEDAARPLSRLSLSSRTLRQQGRPPRMEPSAVAAPVRTGGVGRLSAMEAAPSEGPTDGQGDGADEPGILGAKGGALPGPLGLASGASGIGVPAAAAPEFEGSVRNGSRAGDSEGKLAGGTRLGAVAVGGMSPLGISAGGFKEGGGNMELDFGDGLGSAFDDGGDGLGLCGGG</sequence>
<dbReference type="Pfam" id="PF05063">
    <property type="entry name" value="MT-A70"/>
    <property type="match status" value="1"/>
</dbReference>